<keyword evidence="2" id="KW-1185">Reference proteome</keyword>
<comment type="caution">
    <text evidence="1">The sequence shown here is derived from an EMBL/GenBank/DDBJ whole genome shotgun (WGS) entry which is preliminary data.</text>
</comment>
<organism evidence="1 2">
    <name type="scientific">Sinanodonta woodiana</name>
    <name type="common">Chinese pond mussel</name>
    <name type="synonym">Anodonta woodiana</name>
    <dbReference type="NCBI Taxonomy" id="1069815"/>
    <lineage>
        <taxon>Eukaryota</taxon>
        <taxon>Metazoa</taxon>
        <taxon>Spiralia</taxon>
        <taxon>Lophotrochozoa</taxon>
        <taxon>Mollusca</taxon>
        <taxon>Bivalvia</taxon>
        <taxon>Autobranchia</taxon>
        <taxon>Heteroconchia</taxon>
        <taxon>Palaeoheterodonta</taxon>
        <taxon>Unionida</taxon>
        <taxon>Unionoidea</taxon>
        <taxon>Unionidae</taxon>
        <taxon>Unioninae</taxon>
        <taxon>Sinanodonta</taxon>
    </lineage>
</organism>
<proteinExistence type="predicted"/>
<name>A0ABD3WT24_SINWO</name>
<sequence>MPRKKSRPKKKLDNKLWRSYVFIRRKPGSLFRSENEVKNRKIMGSQDIRLLLKDICEAVELNDHVTVITNLIKSLSIDSRPLPTTVNPFILGKELKLCLAAKAPILIEKSNASRRTTVSEVKATSRFVPIYDIDDEQDPTLMCQIKIKTSPSKRNC</sequence>
<evidence type="ECO:0000313" key="2">
    <source>
        <dbReference type="Proteomes" id="UP001634394"/>
    </source>
</evidence>
<reference evidence="1 2" key="1">
    <citation type="submission" date="2024-11" db="EMBL/GenBank/DDBJ databases">
        <title>Chromosome-level genome assembly of the freshwater bivalve Anodonta woodiana.</title>
        <authorList>
            <person name="Chen X."/>
        </authorList>
    </citation>
    <scope>NUCLEOTIDE SEQUENCE [LARGE SCALE GENOMIC DNA]</scope>
    <source>
        <strain evidence="1">MN2024</strain>
        <tissue evidence="1">Gills</tissue>
    </source>
</reference>
<dbReference type="AlphaFoldDB" id="A0ABD3WT24"/>
<evidence type="ECO:0000313" key="1">
    <source>
        <dbReference type="EMBL" id="KAL3877099.1"/>
    </source>
</evidence>
<gene>
    <name evidence="1" type="ORF">ACJMK2_034854</name>
</gene>
<accession>A0ABD3WT24</accession>
<dbReference type="Proteomes" id="UP001634394">
    <property type="component" value="Unassembled WGS sequence"/>
</dbReference>
<protein>
    <submittedName>
        <fullName evidence="1">Uncharacterized protein</fullName>
    </submittedName>
</protein>
<dbReference type="EMBL" id="JBJQND010000005">
    <property type="protein sequence ID" value="KAL3877099.1"/>
    <property type="molecule type" value="Genomic_DNA"/>
</dbReference>